<organism evidence="1">
    <name type="scientific">Chlamydomonas leiostraca</name>
    <dbReference type="NCBI Taxonomy" id="1034604"/>
    <lineage>
        <taxon>Eukaryota</taxon>
        <taxon>Viridiplantae</taxon>
        <taxon>Chlorophyta</taxon>
        <taxon>core chlorophytes</taxon>
        <taxon>Chlorophyceae</taxon>
        <taxon>CS clade</taxon>
        <taxon>Chlamydomonadales</taxon>
        <taxon>Chlamydomonadaceae</taxon>
        <taxon>Chlamydomonas</taxon>
    </lineage>
</organism>
<reference evidence="1" key="1">
    <citation type="submission" date="2021-01" db="EMBL/GenBank/DDBJ databases">
        <authorList>
            <person name="Corre E."/>
            <person name="Pelletier E."/>
            <person name="Niang G."/>
            <person name="Scheremetjew M."/>
            <person name="Finn R."/>
            <person name="Kale V."/>
            <person name="Holt S."/>
            <person name="Cochrane G."/>
            <person name="Meng A."/>
            <person name="Brown T."/>
            <person name="Cohen L."/>
        </authorList>
    </citation>
    <scope>NUCLEOTIDE SEQUENCE</scope>
    <source>
        <strain evidence="1">SAG 11-49</strain>
    </source>
</reference>
<dbReference type="EMBL" id="HBFB01005173">
    <property type="protein sequence ID" value="CAD8668070.1"/>
    <property type="molecule type" value="Transcribed_RNA"/>
</dbReference>
<sequence>MQYIVTIELDAFGRRVYVAPQLKMQAVDGMSRTLRQAIHEPLFFALCSAPNVHPHMGLLLFLNKAESTQVKSPESRAETKRQVYDIMLAMPRAPFSLNQLLSVGAAAGEGYWLVVVPQPTQDTAAAAGVGQLYSMLLPDHKQTAKAWQAEVCSKWAAAPQCGCTLMEYCRLQALRAQGVELTGRTVEEVLVRVASLLAWMDLLDLLGISRTLCAMHACGRLHCDMKPGNALVTSLTQRLVDSITSVSAGCSTQPVRPNPAERLRVQVIDFGNMQFREERCVITGCERGTRTYAPAQLATQIQRQVTEAKALYARDPLLEVKEFRLRSVSRTPAP</sequence>
<protein>
    <recommendedName>
        <fullName evidence="2">Protein kinase domain-containing protein</fullName>
    </recommendedName>
</protein>
<dbReference type="AlphaFoldDB" id="A0A7S0R5T8"/>
<name>A0A7S0R5T8_9CHLO</name>
<dbReference type="SUPFAM" id="SSF56112">
    <property type="entry name" value="Protein kinase-like (PK-like)"/>
    <property type="match status" value="1"/>
</dbReference>
<dbReference type="InterPro" id="IPR011009">
    <property type="entry name" value="Kinase-like_dom_sf"/>
</dbReference>
<evidence type="ECO:0008006" key="2">
    <source>
        <dbReference type="Google" id="ProtNLM"/>
    </source>
</evidence>
<gene>
    <name evidence="1" type="ORF">CLEI1391_LOCUS2868</name>
</gene>
<evidence type="ECO:0000313" key="1">
    <source>
        <dbReference type="EMBL" id="CAD8668070.1"/>
    </source>
</evidence>
<dbReference type="Gene3D" id="1.10.510.10">
    <property type="entry name" value="Transferase(Phosphotransferase) domain 1"/>
    <property type="match status" value="1"/>
</dbReference>
<accession>A0A7S0R5T8</accession>
<proteinExistence type="predicted"/>